<protein>
    <recommendedName>
        <fullName evidence="4">DUF192 domain-containing protein</fullName>
    </recommendedName>
</protein>
<dbReference type="RefSeq" id="WP_273669258.1">
    <property type="nucleotide sequence ID" value="NZ_JAQQXR010000001.1"/>
</dbReference>
<keyword evidence="1" id="KW-0732">Signal</keyword>
<dbReference type="EMBL" id="JAQQXR010000001">
    <property type="protein sequence ID" value="MDC8756622.1"/>
    <property type="molecule type" value="Genomic_DNA"/>
</dbReference>
<feature type="chain" id="PRO_5046115077" description="DUF192 domain-containing protein" evidence="1">
    <location>
        <begin position="18"/>
        <end position="141"/>
    </location>
</feature>
<sequence length="141" mass="14447">MQLHQVMAAAAIAAALAAGGCGKQAGTKPAAPKGPAVQLLPDGGKRITLREIDSRHLGIELAEVRQGADGLVIPYAALLYDPTGKELAYMSTAANTFVRAPLKVKAIEGDTVTMLEGPPPGAKLVTKGAVELYGIDFGVGK</sequence>
<comment type="caution">
    <text evidence="2">The sequence shown here is derived from an EMBL/GenBank/DDBJ whole genome shotgun (WGS) entry which is preliminary data.</text>
</comment>
<gene>
    <name evidence="2" type="ORF">OIK44_03340</name>
</gene>
<name>A0ABT5JV53_9BURK</name>
<dbReference type="Gene3D" id="2.40.420.20">
    <property type="match status" value="1"/>
</dbReference>
<proteinExistence type="predicted"/>
<evidence type="ECO:0008006" key="4">
    <source>
        <dbReference type="Google" id="ProtNLM"/>
    </source>
</evidence>
<organism evidence="2 3">
    <name type="scientific">Janthinobacterium fluminis</name>
    <dbReference type="NCBI Taxonomy" id="2987524"/>
    <lineage>
        <taxon>Bacteria</taxon>
        <taxon>Pseudomonadati</taxon>
        <taxon>Pseudomonadota</taxon>
        <taxon>Betaproteobacteria</taxon>
        <taxon>Burkholderiales</taxon>
        <taxon>Oxalobacteraceae</taxon>
        <taxon>Janthinobacterium</taxon>
    </lineage>
</organism>
<evidence type="ECO:0000256" key="1">
    <source>
        <dbReference type="SAM" id="SignalP"/>
    </source>
</evidence>
<accession>A0ABT5JV53</accession>
<keyword evidence="3" id="KW-1185">Reference proteome</keyword>
<evidence type="ECO:0000313" key="3">
    <source>
        <dbReference type="Proteomes" id="UP001221208"/>
    </source>
</evidence>
<feature type="signal peptide" evidence="1">
    <location>
        <begin position="1"/>
        <end position="17"/>
    </location>
</feature>
<reference evidence="2 3" key="1">
    <citation type="submission" date="2022-10" db="EMBL/GenBank/DDBJ databases">
        <title>Janthinobacterium sp. hw3 Genome sequencing.</title>
        <authorList>
            <person name="Park S."/>
        </authorList>
    </citation>
    <scope>NUCLEOTIDE SEQUENCE [LARGE SCALE GENOMIC DNA]</scope>
    <source>
        <strain evidence="3">hw3</strain>
    </source>
</reference>
<evidence type="ECO:0000313" key="2">
    <source>
        <dbReference type="EMBL" id="MDC8756622.1"/>
    </source>
</evidence>
<dbReference type="Proteomes" id="UP001221208">
    <property type="component" value="Unassembled WGS sequence"/>
</dbReference>